<dbReference type="Pfam" id="PF05050">
    <property type="entry name" value="Methyltransf_21"/>
    <property type="match status" value="1"/>
</dbReference>
<evidence type="ECO:0000313" key="3">
    <source>
        <dbReference type="Proteomes" id="UP000831921"/>
    </source>
</evidence>
<dbReference type="NCBIfam" id="TIGR01444">
    <property type="entry name" value="fkbM_fam"/>
    <property type="match status" value="1"/>
</dbReference>
<dbReference type="RefSeq" id="WP_249503869.1">
    <property type="nucleotide sequence ID" value="NZ_CP097253.1"/>
</dbReference>
<dbReference type="EMBL" id="CP097253">
    <property type="protein sequence ID" value="UUR08090.1"/>
    <property type="molecule type" value="Genomic_DNA"/>
</dbReference>
<dbReference type="SUPFAM" id="SSF53335">
    <property type="entry name" value="S-adenosyl-L-methionine-dependent methyltransferases"/>
    <property type="match status" value="1"/>
</dbReference>
<dbReference type="GO" id="GO:0032259">
    <property type="term" value="P:methylation"/>
    <property type="evidence" value="ECO:0007669"/>
    <property type="project" value="UniProtKB-KW"/>
</dbReference>
<keyword evidence="2" id="KW-0489">Methyltransferase</keyword>
<protein>
    <submittedName>
        <fullName evidence="2">FkbM family methyltransferase</fullName>
    </submittedName>
</protein>
<sequence>MDTTDVPVMHLSGLGASARILASGRSTEPKMDYYEFETRNLRAAEQARVRLFGSREVGECNQRLRHSGFVNCCAAQDQPSFVMFNNADDVVAAHYYYAGPHSFETDTLRLWVHLARQANYIYDVGAFSGVFSLAAVAANPTCFVMAFEPAFNTYSRLLINVRANAFDDRIAPLRAGVGSSEGTHDLRHPSGVYVLSSDESFVEDRVSKPWFTETVPMVSLDQLLADQDRYRTQIVLEVPFPSVDLIKIDVEGYEPEVLKGMTQVVARDRPTAIIELFDVSETAGVLALLGPGYQARYLQGLPYTPTGANVVFIHEQKLHQIAGYEEAHGPLRQITPA</sequence>
<gene>
    <name evidence="2" type="ORF">M1K48_00095</name>
</gene>
<dbReference type="InterPro" id="IPR052514">
    <property type="entry name" value="SAM-dependent_MTase"/>
</dbReference>
<evidence type="ECO:0000313" key="2">
    <source>
        <dbReference type="EMBL" id="UUR08090.1"/>
    </source>
</evidence>
<evidence type="ECO:0000259" key="1">
    <source>
        <dbReference type="Pfam" id="PF05050"/>
    </source>
</evidence>
<dbReference type="Proteomes" id="UP000831921">
    <property type="component" value="Chromosome"/>
</dbReference>
<dbReference type="GO" id="GO:0008168">
    <property type="term" value="F:methyltransferase activity"/>
    <property type="evidence" value="ECO:0007669"/>
    <property type="project" value="UniProtKB-KW"/>
</dbReference>
<dbReference type="PANTHER" id="PTHR34203">
    <property type="entry name" value="METHYLTRANSFERASE, FKBM FAMILY PROTEIN"/>
    <property type="match status" value="1"/>
</dbReference>
<proteinExistence type="predicted"/>
<keyword evidence="3" id="KW-1185">Reference proteome</keyword>
<feature type="domain" description="Methyltransferase FkbM" evidence="1">
    <location>
        <begin position="123"/>
        <end position="279"/>
    </location>
</feature>
<dbReference type="InterPro" id="IPR006342">
    <property type="entry name" value="FkbM_mtfrase"/>
</dbReference>
<reference evidence="2 3" key="1">
    <citation type="submission" date="2022-05" db="EMBL/GenBank/DDBJ databases">
        <title>S8-45 Sphingomonas ultraviolaceadurans.</title>
        <authorList>
            <person name="Liu Y."/>
        </authorList>
    </citation>
    <scope>NUCLEOTIDE SEQUENCE [LARGE SCALE GENOMIC DNA]</scope>
    <source>
        <strain evidence="2 3">S8-45</strain>
    </source>
</reference>
<organism evidence="2 3">
    <name type="scientific">Sphingomonas glaciei</name>
    <dbReference type="NCBI Taxonomy" id="2938948"/>
    <lineage>
        <taxon>Bacteria</taxon>
        <taxon>Pseudomonadati</taxon>
        <taxon>Pseudomonadota</taxon>
        <taxon>Alphaproteobacteria</taxon>
        <taxon>Sphingomonadales</taxon>
        <taxon>Sphingomonadaceae</taxon>
        <taxon>Sphingomonas</taxon>
    </lineage>
</organism>
<name>A0ABY5MUC7_9SPHN</name>
<accession>A0ABY5MUC7</accession>
<keyword evidence="2" id="KW-0808">Transferase</keyword>
<dbReference type="PANTHER" id="PTHR34203:SF15">
    <property type="entry name" value="SLL1173 PROTEIN"/>
    <property type="match status" value="1"/>
</dbReference>
<dbReference type="InterPro" id="IPR029063">
    <property type="entry name" value="SAM-dependent_MTases_sf"/>
</dbReference>
<dbReference type="Gene3D" id="3.40.50.150">
    <property type="entry name" value="Vaccinia Virus protein VP39"/>
    <property type="match status" value="1"/>
</dbReference>